<name>A0A2N3HJD6_9FLAO</name>
<accession>A0A2N3HJD6</accession>
<dbReference type="Proteomes" id="UP000233435">
    <property type="component" value="Unassembled WGS sequence"/>
</dbReference>
<comment type="caution">
    <text evidence="3">The sequence shown here is derived from an EMBL/GenBank/DDBJ whole genome shotgun (WGS) entry which is preliminary data.</text>
</comment>
<dbReference type="GO" id="GO:0016052">
    <property type="term" value="P:carbohydrate catabolic process"/>
    <property type="evidence" value="ECO:0007669"/>
    <property type="project" value="InterPro"/>
</dbReference>
<dbReference type="CDD" id="cd09620">
    <property type="entry name" value="CBM9_like_3"/>
    <property type="match status" value="1"/>
</dbReference>
<protein>
    <recommendedName>
        <fullName evidence="2">Carbohydrate-binding domain-containing protein</fullName>
    </recommendedName>
</protein>
<dbReference type="Pfam" id="PF06452">
    <property type="entry name" value="CBM9_1"/>
    <property type="match status" value="1"/>
</dbReference>
<dbReference type="AlphaFoldDB" id="A0A2N3HJD6"/>
<organism evidence="3 4">
    <name type="scientific">Confluentibacter flavum</name>
    <dbReference type="NCBI Taxonomy" id="1909700"/>
    <lineage>
        <taxon>Bacteria</taxon>
        <taxon>Pseudomonadati</taxon>
        <taxon>Bacteroidota</taxon>
        <taxon>Flavobacteriia</taxon>
        <taxon>Flavobacteriales</taxon>
        <taxon>Flavobacteriaceae</taxon>
        <taxon>Confluentibacter</taxon>
    </lineage>
</organism>
<feature type="chain" id="PRO_5014742574" description="Carbohydrate-binding domain-containing protein" evidence="1">
    <location>
        <begin position="30"/>
        <end position="264"/>
    </location>
</feature>
<reference evidence="3 4" key="1">
    <citation type="submission" date="2017-12" db="EMBL/GenBank/DDBJ databases">
        <title>Confluentibacter flavum sp. nov., isolated from the saline lake.</title>
        <authorList>
            <person name="Yu L."/>
        </authorList>
    </citation>
    <scope>NUCLEOTIDE SEQUENCE [LARGE SCALE GENOMIC DNA]</scope>
    <source>
        <strain evidence="3 4">3B</strain>
    </source>
</reference>
<keyword evidence="4" id="KW-1185">Reference proteome</keyword>
<evidence type="ECO:0000256" key="1">
    <source>
        <dbReference type="SAM" id="SignalP"/>
    </source>
</evidence>
<dbReference type="InterPro" id="IPR010502">
    <property type="entry name" value="Carb-bd_dom_fam9"/>
</dbReference>
<proteinExistence type="predicted"/>
<gene>
    <name evidence="3" type="ORF">CSW08_10645</name>
</gene>
<dbReference type="RefSeq" id="WP_106659871.1">
    <property type="nucleotide sequence ID" value="NZ_PJEO01000037.1"/>
</dbReference>
<dbReference type="OrthoDB" id="9786766at2"/>
<dbReference type="GO" id="GO:0030246">
    <property type="term" value="F:carbohydrate binding"/>
    <property type="evidence" value="ECO:0007669"/>
    <property type="project" value="InterPro"/>
</dbReference>
<sequence>MKTLRFLYQLHCKKIIISTLLFSSTLVFSQTQKELVLGEQPIYKVAKTKDSIIADGKMDEPSWKNAEVRTFDYFFRRDKPADEQKTKFRMLWDDKNLYLFYEFEDSSLTARETQHDGRTYLDDCAEFFCLPIPDSLNMHFGFEVNIPKVKYDYIVLWQFHNNRSIFIPTYDPYYEVGVTYNGTLNDDTDTDKGWTMEYIIPLTAFRGFSTRDLAGKKWAFQAVRQDRNLVDDTFRSTSTLFPTYDVILDVHPPNRFGLMEFIEK</sequence>
<evidence type="ECO:0000259" key="2">
    <source>
        <dbReference type="Pfam" id="PF06452"/>
    </source>
</evidence>
<dbReference type="EMBL" id="PJEO01000037">
    <property type="protein sequence ID" value="PKQ44948.1"/>
    <property type="molecule type" value="Genomic_DNA"/>
</dbReference>
<feature type="domain" description="Carbohydrate-binding" evidence="2">
    <location>
        <begin position="55"/>
        <end position="226"/>
    </location>
</feature>
<dbReference type="Gene3D" id="2.60.40.1190">
    <property type="match status" value="1"/>
</dbReference>
<feature type="signal peptide" evidence="1">
    <location>
        <begin position="1"/>
        <end position="29"/>
    </location>
</feature>
<evidence type="ECO:0000313" key="4">
    <source>
        <dbReference type="Proteomes" id="UP000233435"/>
    </source>
</evidence>
<dbReference type="GO" id="GO:0004553">
    <property type="term" value="F:hydrolase activity, hydrolyzing O-glycosyl compounds"/>
    <property type="evidence" value="ECO:0007669"/>
    <property type="project" value="InterPro"/>
</dbReference>
<evidence type="ECO:0000313" key="3">
    <source>
        <dbReference type="EMBL" id="PKQ44948.1"/>
    </source>
</evidence>
<dbReference type="SUPFAM" id="SSF49344">
    <property type="entry name" value="CBD9-like"/>
    <property type="match status" value="1"/>
</dbReference>
<keyword evidence="1" id="KW-0732">Signal</keyword>